<dbReference type="PANTHER" id="PTHR48038:SF1">
    <property type="entry name" value="RIBONUCLEOPROTEIN RB97D"/>
    <property type="match status" value="1"/>
</dbReference>
<evidence type="ECO:0000256" key="3">
    <source>
        <dbReference type="PROSITE-ProRule" id="PRU00176"/>
    </source>
</evidence>
<evidence type="ECO:0000256" key="2">
    <source>
        <dbReference type="ARBA" id="ARBA00030780"/>
    </source>
</evidence>
<dbReference type="InterPro" id="IPR035979">
    <property type="entry name" value="RBD_domain_sf"/>
</dbReference>
<dbReference type="Gene3D" id="3.30.70.330">
    <property type="match status" value="1"/>
</dbReference>
<keyword evidence="6" id="KW-1185">Reference proteome</keyword>
<dbReference type="GO" id="GO:0003723">
    <property type="term" value="F:RNA binding"/>
    <property type="evidence" value="ECO:0007669"/>
    <property type="project" value="UniProtKB-UniRule"/>
</dbReference>
<dbReference type="SMART" id="SM00360">
    <property type="entry name" value="RRM"/>
    <property type="match status" value="1"/>
</dbReference>
<dbReference type="AlphaFoldDB" id="A0A9P5XAT2"/>
<dbReference type="CDD" id="cd12355">
    <property type="entry name" value="RRM_RBM18"/>
    <property type="match status" value="1"/>
</dbReference>
<evidence type="ECO:0000313" key="6">
    <source>
        <dbReference type="Proteomes" id="UP000807342"/>
    </source>
</evidence>
<evidence type="ECO:0000259" key="4">
    <source>
        <dbReference type="PROSITE" id="PS50102"/>
    </source>
</evidence>
<evidence type="ECO:0000256" key="1">
    <source>
        <dbReference type="ARBA" id="ARBA00021141"/>
    </source>
</evidence>
<accession>A0A9P5XAT2</accession>
<name>A0A9P5XAT2_9AGAR</name>
<dbReference type="Proteomes" id="UP000807342">
    <property type="component" value="Unassembled WGS sequence"/>
</dbReference>
<protein>
    <recommendedName>
        <fullName evidence="1">Probable RNA-binding protein 18</fullName>
    </recommendedName>
    <alternativeName>
        <fullName evidence="2">RNA-binding motif protein 18</fullName>
    </alternativeName>
</protein>
<gene>
    <name evidence="5" type="ORF">P691DRAFT_629813</name>
</gene>
<proteinExistence type="predicted"/>
<feature type="non-terminal residue" evidence="5">
    <location>
        <position position="137"/>
    </location>
</feature>
<dbReference type="Pfam" id="PF00076">
    <property type="entry name" value="RRM_1"/>
    <property type="match status" value="1"/>
</dbReference>
<evidence type="ECO:0000313" key="5">
    <source>
        <dbReference type="EMBL" id="KAF9447613.1"/>
    </source>
</evidence>
<dbReference type="OrthoDB" id="6730379at2759"/>
<feature type="non-terminal residue" evidence="5">
    <location>
        <position position="1"/>
    </location>
</feature>
<feature type="domain" description="RRM" evidence="4">
    <location>
        <begin position="2"/>
        <end position="83"/>
    </location>
</feature>
<organism evidence="5 6">
    <name type="scientific">Macrolepiota fuliginosa MF-IS2</name>
    <dbReference type="NCBI Taxonomy" id="1400762"/>
    <lineage>
        <taxon>Eukaryota</taxon>
        <taxon>Fungi</taxon>
        <taxon>Dikarya</taxon>
        <taxon>Basidiomycota</taxon>
        <taxon>Agaricomycotina</taxon>
        <taxon>Agaricomycetes</taxon>
        <taxon>Agaricomycetidae</taxon>
        <taxon>Agaricales</taxon>
        <taxon>Agaricineae</taxon>
        <taxon>Agaricaceae</taxon>
        <taxon>Macrolepiota</taxon>
    </lineage>
</organism>
<keyword evidence="3" id="KW-0694">RNA-binding</keyword>
<dbReference type="EMBL" id="MU151192">
    <property type="protein sequence ID" value="KAF9447613.1"/>
    <property type="molecule type" value="Genomic_DNA"/>
</dbReference>
<comment type="caution">
    <text evidence="5">The sequence shown here is derived from an EMBL/GenBank/DDBJ whole genome shotgun (WGS) entry which is preliminary data.</text>
</comment>
<reference evidence="5" key="1">
    <citation type="submission" date="2020-11" db="EMBL/GenBank/DDBJ databases">
        <authorList>
            <consortium name="DOE Joint Genome Institute"/>
            <person name="Ahrendt S."/>
            <person name="Riley R."/>
            <person name="Andreopoulos W."/>
            <person name="Labutti K."/>
            <person name="Pangilinan J."/>
            <person name="Ruiz-Duenas F.J."/>
            <person name="Barrasa J.M."/>
            <person name="Sanchez-Garcia M."/>
            <person name="Camarero S."/>
            <person name="Miyauchi S."/>
            <person name="Serrano A."/>
            <person name="Linde D."/>
            <person name="Babiker R."/>
            <person name="Drula E."/>
            <person name="Ayuso-Fernandez I."/>
            <person name="Pacheco R."/>
            <person name="Padilla G."/>
            <person name="Ferreira P."/>
            <person name="Barriuso J."/>
            <person name="Kellner H."/>
            <person name="Castanera R."/>
            <person name="Alfaro M."/>
            <person name="Ramirez L."/>
            <person name="Pisabarro A.G."/>
            <person name="Kuo A."/>
            <person name="Tritt A."/>
            <person name="Lipzen A."/>
            <person name="He G."/>
            <person name="Yan M."/>
            <person name="Ng V."/>
            <person name="Cullen D."/>
            <person name="Martin F."/>
            <person name="Rosso M.-N."/>
            <person name="Henrissat B."/>
            <person name="Hibbett D."/>
            <person name="Martinez A.T."/>
            <person name="Grigoriev I.V."/>
        </authorList>
    </citation>
    <scope>NUCLEOTIDE SEQUENCE</scope>
    <source>
        <strain evidence="5">MF-IS2</strain>
    </source>
</reference>
<dbReference type="PANTHER" id="PTHR48038">
    <property type="entry name" value="RIBONUCLEOPROTEIN RB97D"/>
    <property type="match status" value="1"/>
</dbReference>
<dbReference type="InterPro" id="IPR039157">
    <property type="entry name" value="RBM18_RRM"/>
</dbReference>
<dbReference type="InterPro" id="IPR000504">
    <property type="entry name" value="RRM_dom"/>
</dbReference>
<dbReference type="SUPFAM" id="SSF54928">
    <property type="entry name" value="RNA-binding domain, RBD"/>
    <property type="match status" value="1"/>
</dbReference>
<sequence length="137" mass="15134">KDRIYVGNLSSSVDEYTLVQVFSKFGKLTNVDYLFHKAGPMKGKPRGYAFIKYANESDAQKAMSTAHDKLLRGRKIIVTYAHHALMDSGGTGGKGRRAMMEIGRPTTLSLLKSRSVSRPIGTAAKIAKMEAKLRQLE</sequence>
<dbReference type="PROSITE" id="PS50102">
    <property type="entry name" value="RRM"/>
    <property type="match status" value="1"/>
</dbReference>
<dbReference type="InterPro" id="IPR012677">
    <property type="entry name" value="Nucleotide-bd_a/b_plait_sf"/>
</dbReference>